<evidence type="ECO:0000313" key="3">
    <source>
        <dbReference type="Proteomes" id="UP000017127"/>
    </source>
</evidence>
<dbReference type="AlphaFoldDB" id="U7QJ85"/>
<dbReference type="Proteomes" id="UP000017127">
    <property type="component" value="Unassembled WGS sequence"/>
</dbReference>
<feature type="region of interest" description="Disordered" evidence="1">
    <location>
        <begin position="153"/>
        <end position="178"/>
    </location>
</feature>
<feature type="compositionally biased region" description="Basic and acidic residues" evidence="1">
    <location>
        <begin position="164"/>
        <end position="173"/>
    </location>
</feature>
<protein>
    <submittedName>
        <fullName evidence="2">Uncharacterized protein</fullName>
    </submittedName>
</protein>
<proteinExistence type="predicted"/>
<keyword evidence="3" id="KW-1185">Reference proteome</keyword>
<gene>
    <name evidence="2" type="ORF">M595_2017</name>
</gene>
<evidence type="ECO:0000256" key="1">
    <source>
        <dbReference type="SAM" id="MobiDB-lite"/>
    </source>
</evidence>
<dbReference type="OrthoDB" id="9821578at2"/>
<dbReference type="RefSeq" id="WP_023065782.1">
    <property type="nucleotide sequence ID" value="NZ_AUZM01000015.1"/>
</dbReference>
<accession>U7QJ85</accession>
<reference evidence="2 3" key="1">
    <citation type="journal article" date="2013" name="Front. Microbiol.">
        <title>Comparative genomic analyses of the cyanobacterium, Lyngbya aestuarii BL J, a powerful hydrogen producer.</title>
        <authorList>
            <person name="Kothari A."/>
            <person name="Vaughn M."/>
            <person name="Garcia-Pichel F."/>
        </authorList>
    </citation>
    <scope>NUCLEOTIDE SEQUENCE [LARGE SCALE GENOMIC DNA]</scope>
    <source>
        <strain evidence="2 3">BL J</strain>
    </source>
</reference>
<organism evidence="2 3">
    <name type="scientific">Lyngbya aestuarii BL J</name>
    <dbReference type="NCBI Taxonomy" id="1348334"/>
    <lineage>
        <taxon>Bacteria</taxon>
        <taxon>Bacillati</taxon>
        <taxon>Cyanobacteriota</taxon>
        <taxon>Cyanophyceae</taxon>
        <taxon>Oscillatoriophycideae</taxon>
        <taxon>Oscillatoriales</taxon>
        <taxon>Microcoleaceae</taxon>
        <taxon>Lyngbya</taxon>
    </lineage>
</organism>
<evidence type="ECO:0000313" key="2">
    <source>
        <dbReference type="EMBL" id="ERT08019.1"/>
    </source>
</evidence>
<name>U7QJ85_9CYAN</name>
<dbReference type="EMBL" id="AUZM01000015">
    <property type="protein sequence ID" value="ERT08019.1"/>
    <property type="molecule type" value="Genomic_DNA"/>
</dbReference>
<sequence length="841" mass="97730">MLHAKYKITWNSGQDHPYKDDMTQIQNQFLSALVARLLKRLIEEQQTSIEQQLNCIYNNWNCLKEHTGFKKHKNIAEPFITSSRHFLLFQNLFEIFLQASGDLLNYPLIDKCLDKIPKDLSAEILDELLDRFMKEEQYRCSPEDRSPFLMELERSQSASETSEANEKIEENRKPPSSPEELELLIEKFQKEKQVKFSHLTYKKSEVEAKLSKVQNEFSEVIHNILVSLYKRRTEETLITEYIDTLNNDLKSYGKRPVYKLALRIRNILVLSHFKGSVTFPKNIIENIVKNIAKVFGEELEICFAVHFAKSVTSKEELYSYVKNTVDPILYMIQNTLINNPISIEIPESIRDDDIVSNQYARLLKELQIYTPIPLEEFLISETEEIYLQIINFFTSTNDFEELRANLLNIFIRAAKKIASSQSIKLNQENFEKDFFHRNSFNILLEFSRLFLGSIKKLSPKELSVYLRQSLSNLSCFSKLFFNLDSQFSPLVSWTVYLPIDGIKVPDKVPDNFPRCFFPELNSSVSELYEVKFLSIKILDSISIESTMKIMGDPILMSSAKADACAVIGNIRARNGYQAATSAITILLETIESQLFFMNYGYQYQIKLHRRSNTTAICFCKKDNIPGVEYPWSICTIPLAGWRGTTKFDFTEQTEKLFALPGRFFKILSDRAKRNDALGSLAQDLIHCIKLYRQGFFSEGLAERFRLYWTILDTILLPENTPGKAIHLIPYRVSMFCLGMENLIENDDSYTYEQVRLWMREDIEDFYTLVRNPLIHKGIDHAPAYERLLERVESIVNLVLNRIGYYVIYMPIPEDFLEEGLDGIISFLEQLHPGGEAMQSHC</sequence>
<comment type="caution">
    <text evidence="2">The sequence shown here is derived from an EMBL/GenBank/DDBJ whole genome shotgun (WGS) entry which is preliminary data.</text>
</comment>